<dbReference type="Pfam" id="PF00795">
    <property type="entry name" value="CN_hydrolase"/>
    <property type="match status" value="1"/>
</dbReference>
<keyword evidence="3" id="KW-1185">Reference proteome</keyword>
<feature type="domain" description="CN hydrolase" evidence="1">
    <location>
        <begin position="4"/>
        <end position="400"/>
    </location>
</feature>
<evidence type="ECO:0000259" key="1">
    <source>
        <dbReference type="PROSITE" id="PS50263"/>
    </source>
</evidence>
<accession>A0A5E8BXK2</accession>
<evidence type="ECO:0000313" key="2">
    <source>
        <dbReference type="EMBL" id="VVT53465.1"/>
    </source>
</evidence>
<dbReference type="GO" id="GO:0030163">
    <property type="term" value="P:protein catabolic process"/>
    <property type="evidence" value="ECO:0007669"/>
    <property type="project" value="TreeGrafter"/>
</dbReference>
<evidence type="ECO:0000313" key="3">
    <source>
        <dbReference type="Proteomes" id="UP000398389"/>
    </source>
</evidence>
<dbReference type="GO" id="GO:0070773">
    <property type="term" value="F:protein-N-terminal glutamine amidohydrolase activity"/>
    <property type="evidence" value="ECO:0007669"/>
    <property type="project" value="InterPro"/>
</dbReference>
<reference evidence="2 3" key="1">
    <citation type="submission" date="2019-09" db="EMBL/GenBank/DDBJ databases">
        <authorList>
            <person name="Brejova B."/>
        </authorList>
    </citation>
    <scope>NUCLEOTIDE SEQUENCE [LARGE SCALE GENOMIC DNA]</scope>
</reference>
<dbReference type="Gene3D" id="3.60.110.10">
    <property type="entry name" value="Carbon-nitrogen hydrolase"/>
    <property type="match status" value="1"/>
</dbReference>
<dbReference type="EMBL" id="CABVLU010000003">
    <property type="protein sequence ID" value="VVT53465.1"/>
    <property type="molecule type" value="Genomic_DNA"/>
</dbReference>
<sequence>MVKLNVGVLQLNPRIGSVKANIEQANTILASHGYLTPLTNITNGVKSHVPRSKLDLLILPELAFTGYNFKSPLEIKPYLEPTTSGVSTEWAKQTSRALGCHVLVGYPEKYFKKVQSIHETSFPTNITSKISNKLSGNELTPTLNDDHDYTVYNSAVMVSPTGSVLFNYRKSFLYDADETWGCSESPTMKNGPDSPDVFPLTGIIMIDQKNETGSTVDQLNNRESLPKIPLKVQVGICMDLNPYKFQSPFSNFEFAHAAIHNDASLILCPMAWLHSKSPDIPKQSEFDGTPEAYDKQRKEKLHSIENNFNNDPSSADMSNVNYWIHRMSPLFRDEYLSSREKTTYKHKKILMATCNRSGIEDYTAYAGSSSIYVFNEDKKIGYYGSLGQGEESLMVCEVEVDE</sequence>
<name>A0A5E8BXK2_9ASCO</name>
<organism evidence="2 3">
    <name type="scientific">Magnusiomyces paraingens</name>
    <dbReference type="NCBI Taxonomy" id="2606893"/>
    <lineage>
        <taxon>Eukaryota</taxon>
        <taxon>Fungi</taxon>
        <taxon>Dikarya</taxon>
        <taxon>Ascomycota</taxon>
        <taxon>Saccharomycotina</taxon>
        <taxon>Dipodascomycetes</taxon>
        <taxon>Dipodascales</taxon>
        <taxon>Dipodascaceae</taxon>
        <taxon>Magnusiomyces</taxon>
    </lineage>
</organism>
<proteinExistence type="predicted"/>
<dbReference type="RefSeq" id="XP_031854195.1">
    <property type="nucleotide sequence ID" value="XM_031998304.1"/>
</dbReference>
<dbReference type="PANTHER" id="PTHR11750:SF26">
    <property type="entry name" value="PROTEIN N-TERMINAL AMIDASE"/>
    <property type="match status" value="1"/>
</dbReference>
<protein>
    <recommendedName>
        <fullName evidence="1">CN hydrolase domain-containing protein</fullName>
    </recommendedName>
</protein>
<gene>
    <name evidence="2" type="ORF">SAPINGB_P003587</name>
</gene>
<dbReference type="OrthoDB" id="201515at2759"/>
<dbReference type="Proteomes" id="UP000398389">
    <property type="component" value="Unassembled WGS sequence"/>
</dbReference>
<dbReference type="PROSITE" id="PS50263">
    <property type="entry name" value="CN_HYDROLASE"/>
    <property type="match status" value="1"/>
</dbReference>
<dbReference type="SUPFAM" id="SSF56317">
    <property type="entry name" value="Carbon-nitrogen hydrolase"/>
    <property type="match status" value="1"/>
</dbReference>
<dbReference type="InterPro" id="IPR003010">
    <property type="entry name" value="C-N_Hydrolase"/>
</dbReference>
<dbReference type="InterPro" id="IPR039703">
    <property type="entry name" value="Nta1"/>
</dbReference>
<dbReference type="AlphaFoldDB" id="A0A5E8BXK2"/>
<dbReference type="InterPro" id="IPR036526">
    <property type="entry name" value="C-N_Hydrolase_sf"/>
</dbReference>
<dbReference type="GO" id="GO:0008418">
    <property type="term" value="F:protein-N-terminal asparagine amidohydrolase activity"/>
    <property type="evidence" value="ECO:0007669"/>
    <property type="project" value="InterPro"/>
</dbReference>
<dbReference type="PANTHER" id="PTHR11750">
    <property type="entry name" value="PROTEIN N-TERMINAL AMIDASE"/>
    <property type="match status" value="1"/>
</dbReference>
<dbReference type="GeneID" id="43582404"/>